<dbReference type="HAMAP" id="MF_00142">
    <property type="entry name" value="CyaY"/>
    <property type="match status" value="1"/>
</dbReference>
<dbReference type="EMBL" id="LS483426">
    <property type="protein sequence ID" value="SQH25726.1"/>
    <property type="molecule type" value="Genomic_DNA"/>
</dbReference>
<dbReference type="SMART" id="SM01219">
    <property type="entry name" value="Frataxin_Cyay"/>
    <property type="match status" value="1"/>
</dbReference>
<dbReference type="PROSITE" id="PS01344">
    <property type="entry name" value="FRATAXIN_1"/>
    <property type="match status" value="1"/>
</dbReference>
<dbReference type="GO" id="GO:0005737">
    <property type="term" value="C:cytoplasm"/>
    <property type="evidence" value="ECO:0007669"/>
    <property type="project" value="UniProtKB-ARBA"/>
</dbReference>
<dbReference type="PROSITE" id="PS50810">
    <property type="entry name" value="FRATAXIN_2"/>
    <property type="match status" value="1"/>
</dbReference>
<dbReference type="NCBIfam" id="TIGR03421">
    <property type="entry name" value="FeS_CyaY"/>
    <property type="match status" value="1"/>
</dbReference>
<evidence type="ECO:0000256" key="3">
    <source>
        <dbReference type="ARBA" id="ARBA00023004"/>
    </source>
</evidence>
<dbReference type="PANTHER" id="PTHR16821">
    <property type="entry name" value="FRATAXIN"/>
    <property type="match status" value="1"/>
</dbReference>
<dbReference type="Proteomes" id="UP000248598">
    <property type="component" value="Chromosome 1"/>
</dbReference>
<dbReference type="Gene3D" id="3.30.920.10">
    <property type="entry name" value="Frataxin/CyaY"/>
    <property type="match status" value="1"/>
</dbReference>
<dbReference type="KEGG" id="kki:KKKWG1_1912"/>
<accession>A0AAX2J5J2</accession>
<evidence type="ECO:0000256" key="2">
    <source>
        <dbReference type="ARBA" id="ARBA00022723"/>
    </source>
</evidence>
<dbReference type="InterPro" id="IPR047584">
    <property type="entry name" value="CyaY"/>
</dbReference>
<dbReference type="AlphaFoldDB" id="A0AAX2J5J2"/>
<dbReference type="CDD" id="cd00503">
    <property type="entry name" value="Frataxin"/>
    <property type="match status" value="1"/>
</dbReference>
<dbReference type="InterPro" id="IPR002908">
    <property type="entry name" value="Frataxin/CyaY"/>
</dbReference>
<dbReference type="GO" id="GO:0016226">
    <property type="term" value="P:iron-sulfur cluster assembly"/>
    <property type="evidence" value="ECO:0007669"/>
    <property type="project" value="UniProtKB-UniRule"/>
</dbReference>
<sequence length="106" mass="11757">MTETEFLQHSDALFAHIENELDNYDFDCLPAGNVLTIEADDGTQIIVNRHTPNQELWIAAKSGGYHFAYQNGAWLATRDQSEFFAVLNEALSAALGERVVIPAFVA</sequence>
<evidence type="ECO:0000313" key="5">
    <source>
        <dbReference type="EMBL" id="SQH25726.1"/>
    </source>
</evidence>
<proteinExistence type="inferred from homology"/>
<dbReference type="PANTHER" id="PTHR16821:SF2">
    <property type="entry name" value="FRATAXIN, MITOCHONDRIAL"/>
    <property type="match status" value="1"/>
</dbReference>
<reference evidence="5 6" key="1">
    <citation type="submission" date="2018-06" db="EMBL/GenBank/DDBJ databases">
        <authorList>
            <consortium name="Pathogen Informatics"/>
            <person name="Doyle S."/>
        </authorList>
    </citation>
    <scope>NUCLEOTIDE SEQUENCE [LARGE SCALE GENOMIC DNA]</scope>
    <source>
        <strain evidence="5 6">NCTC10529</strain>
    </source>
</reference>
<evidence type="ECO:0000256" key="4">
    <source>
        <dbReference type="HAMAP-Rule" id="MF_00142"/>
    </source>
</evidence>
<protein>
    <recommendedName>
        <fullName evidence="4">Iron-sulfur cluster assembly protein CyaY</fullName>
    </recommendedName>
</protein>
<comment type="similarity">
    <text evidence="1 4">Belongs to the frataxin family.</text>
</comment>
<evidence type="ECO:0000313" key="6">
    <source>
        <dbReference type="Proteomes" id="UP000248598"/>
    </source>
</evidence>
<dbReference type="InterPro" id="IPR036524">
    <property type="entry name" value="Frataxin/CyaY_sf"/>
</dbReference>
<gene>
    <name evidence="4 5" type="primary">cyaY</name>
    <name evidence="5" type="ORF">NCTC10529_01939</name>
</gene>
<evidence type="ECO:0000256" key="1">
    <source>
        <dbReference type="ARBA" id="ARBA00008183"/>
    </source>
</evidence>
<name>A0AAX2J5J2_KINKI</name>
<dbReference type="SUPFAM" id="SSF55387">
    <property type="entry name" value="Frataxin/Nqo15-like"/>
    <property type="match status" value="1"/>
</dbReference>
<keyword evidence="3 4" id="KW-0408">Iron</keyword>
<dbReference type="InterPro" id="IPR020895">
    <property type="entry name" value="Frataxin_CS"/>
</dbReference>
<dbReference type="GO" id="GO:0008199">
    <property type="term" value="F:ferric iron binding"/>
    <property type="evidence" value="ECO:0007669"/>
    <property type="project" value="InterPro"/>
</dbReference>
<comment type="function">
    <text evidence="4">Involved in iron-sulfur (Fe-S) cluster assembly. May act as a regulator of Fe-S biogenesis.</text>
</comment>
<organism evidence="5 6">
    <name type="scientific">Kingella kingae</name>
    <dbReference type="NCBI Taxonomy" id="504"/>
    <lineage>
        <taxon>Bacteria</taxon>
        <taxon>Pseudomonadati</taxon>
        <taxon>Pseudomonadota</taxon>
        <taxon>Betaproteobacteria</taxon>
        <taxon>Neisseriales</taxon>
        <taxon>Neisseriaceae</taxon>
        <taxon>Kingella</taxon>
    </lineage>
</organism>
<dbReference type="Pfam" id="PF01491">
    <property type="entry name" value="Frataxin_Cyay"/>
    <property type="match status" value="1"/>
</dbReference>
<keyword evidence="2 4" id="KW-0479">Metal-binding</keyword>